<comment type="caution">
    <text evidence="1">The sequence shown here is derived from an EMBL/GenBank/DDBJ whole genome shotgun (WGS) entry which is preliminary data.</text>
</comment>
<evidence type="ECO:0000313" key="1">
    <source>
        <dbReference type="EMBL" id="KAJ8629074.1"/>
    </source>
</evidence>
<dbReference type="Proteomes" id="UP001234297">
    <property type="component" value="Chromosome 7"/>
</dbReference>
<organism evidence="1 2">
    <name type="scientific">Persea americana</name>
    <name type="common">Avocado</name>
    <dbReference type="NCBI Taxonomy" id="3435"/>
    <lineage>
        <taxon>Eukaryota</taxon>
        <taxon>Viridiplantae</taxon>
        <taxon>Streptophyta</taxon>
        <taxon>Embryophyta</taxon>
        <taxon>Tracheophyta</taxon>
        <taxon>Spermatophyta</taxon>
        <taxon>Magnoliopsida</taxon>
        <taxon>Magnoliidae</taxon>
        <taxon>Laurales</taxon>
        <taxon>Lauraceae</taxon>
        <taxon>Persea</taxon>
    </lineage>
</organism>
<protein>
    <submittedName>
        <fullName evidence="1">Uncharacterized protein</fullName>
    </submittedName>
</protein>
<dbReference type="EMBL" id="CM056815">
    <property type="protein sequence ID" value="KAJ8629074.1"/>
    <property type="molecule type" value="Genomic_DNA"/>
</dbReference>
<reference evidence="1 2" key="1">
    <citation type="journal article" date="2022" name="Hortic Res">
        <title>A haplotype resolved chromosomal level avocado genome allows analysis of novel avocado genes.</title>
        <authorList>
            <person name="Nath O."/>
            <person name="Fletcher S.J."/>
            <person name="Hayward A."/>
            <person name="Shaw L.M."/>
            <person name="Masouleh A.K."/>
            <person name="Furtado A."/>
            <person name="Henry R.J."/>
            <person name="Mitter N."/>
        </authorList>
    </citation>
    <scope>NUCLEOTIDE SEQUENCE [LARGE SCALE GENOMIC DNA]</scope>
    <source>
        <strain evidence="2">cv. Hass</strain>
    </source>
</reference>
<keyword evidence="2" id="KW-1185">Reference proteome</keyword>
<sequence>MEADGGFGDFKDTSRRTKTLSGLVSRVAGHVASCPWSWCSERKGSDPFRRRSSTRSRRSGWMLWPLRRYWPKVTPPPMPIEMVFGDGADEEGQCRQRQRLMTVWMQQAVIPTCDWRFGDLEDKSKQISACCKQRFLEHFVGSSGLQEARNIKSRIEHEAIRISFWQKLSCSPLLLYFLFFPQILTQSPSIVFLKFFMSQSPSHNNLANSLILYLRNRDVPLPTSSTTLKACSTRRHENAIQNNVSQWRDTWSICKITICPSLPKRIAWKGGLSLCELTLQSCQNHEEGELGENNDEKEETDNEEESEGEGEGSEEEGSENNQEESEQEGYEDENTEEEEEEETE</sequence>
<proteinExistence type="predicted"/>
<gene>
    <name evidence="1" type="ORF">MRB53_022397</name>
</gene>
<name>A0ACC2L6M0_PERAE</name>
<accession>A0ACC2L6M0</accession>
<evidence type="ECO:0000313" key="2">
    <source>
        <dbReference type="Proteomes" id="UP001234297"/>
    </source>
</evidence>